<dbReference type="SUPFAM" id="SSF53335">
    <property type="entry name" value="S-adenosyl-L-methionine-dependent methyltransferases"/>
    <property type="match status" value="1"/>
</dbReference>
<dbReference type="HOGENOM" id="CLU_016581_4_0_1"/>
<reference evidence="2" key="1">
    <citation type="submission" date="2007-03" db="EMBL/GenBank/DDBJ databases">
        <title>Annotation of Culex pipiens quinquefasciatus.</title>
        <authorList>
            <consortium name="The Broad Institute Genome Sequencing Platform"/>
            <person name="Atkinson P.W."/>
            <person name="Hemingway J."/>
            <person name="Christensen B.M."/>
            <person name="Higgs S."/>
            <person name="Kodira C."/>
            <person name="Hannick L."/>
            <person name="Megy K."/>
            <person name="O'Leary S."/>
            <person name="Pearson M."/>
            <person name="Haas B.J."/>
            <person name="Mauceli E."/>
            <person name="Wortman J.R."/>
            <person name="Lee N.H."/>
            <person name="Guigo R."/>
            <person name="Stanke M."/>
            <person name="Alvarado L."/>
            <person name="Amedeo P."/>
            <person name="Antoine C.H."/>
            <person name="Arensburger P."/>
            <person name="Bidwell S.L."/>
            <person name="Crawford M."/>
            <person name="Camaro F."/>
            <person name="Devon K."/>
            <person name="Engels R."/>
            <person name="Hammond M."/>
            <person name="Howarth C."/>
            <person name="Koehrsen M."/>
            <person name="Lawson D."/>
            <person name="Montgomery P."/>
            <person name="Nene V."/>
            <person name="Nusbaum C."/>
            <person name="Puiu D."/>
            <person name="Romero-Severson J."/>
            <person name="Severson D.W."/>
            <person name="Shumway M."/>
            <person name="Sisk P."/>
            <person name="Stolte C."/>
            <person name="Zeng Q."/>
            <person name="Eisenstadt E."/>
            <person name="Fraser-Liggett C."/>
            <person name="Strausberg R."/>
            <person name="Galagan J."/>
            <person name="Birren B."/>
            <person name="Collins F.H."/>
        </authorList>
    </citation>
    <scope>NUCLEOTIDE SEQUENCE [LARGE SCALE GENOMIC DNA]</scope>
    <source>
        <strain evidence="2">JHB</strain>
    </source>
</reference>
<dbReference type="OrthoDB" id="10258156at2759"/>
<evidence type="ECO:0000313" key="4">
    <source>
        <dbReference type="Proteomes" id="UP000002320"/>
    </source>
</evidence>
<dbReference type="Proteomes" id="UP000002320">
    <property type="component" value="Unassembled WGS sequence"/>
</dbReference>
<dbReference type="Gene3D" id="3.40.50.150">
    <property type="entry name" value="Vaccinia Virus protein VP39"/>
    <property type="match status" value="1"/>
</dbReference>
<dbReference type="VEuPathDB" id="VectorBase:CPIJ008989"/>
<dbReference type="STRING" id="7176.B0WPI2"/>
<evidence type="ECO:0000313" key="2">
    <source>
        <dbReference type="EMBL" id="EDS32370.1"/>
    </source>
</evidence>
<dbReference type="OMA" id="HIMPCCY"/>
<dbReference type="InterPro" id="IPR052220">
    <property type="entry name" value="METTL25"/>
</dbReference>
<proteinExistence type="predicted"/>
<dbReference type="VEuPathDB" id="VectorBase:CQUJHB006901"/>
<dbReference type="KEGG" id="cqu:CpipJ_CPIJ008989"/>
<dbReference type="EnsemblMetazoa" id="CPIJ008989-RA">
    <property type="protein sequence ID" value="CPIJ008989-PA"/>
    <property type="gene ID" value="CPIJ008989"/>
</dbReference>
<dbReference type="PANTHER" id="PTHR12496:SF0">
    <property type="entry name" value="METHYLTRANSFERASE DOMAIN-CONTAINING PROTEIN"/>
    <property type="match status" value="1"/>
</dbReference>
<evidence type="ECO:0000313" key="3">
    <source>
        <dbReference type="EnsemblMetazoa" id="CPIJ008989-PA"/>
    </source>
</evidence>
<accession>B0WPI2</accession>
<dbReference type="AlphaFoldDB" id="B0WPI2"/>
<gene>
    <name evidence="3" type="primary">6041339</name>
    <name evidence="2" type="ORF">CpipJ_CPIJ008989</name>
</gene>
<organism>
    <name type="scientific">Culex quinquefasciatus</name>
    <name type="common">Southern house mosquito</name>
    <name type="synonym">Culex pungens</name>
    <dbReference type="NCBI Taxonomy" id="7176"/>
    <lineage>
        <taxon>Eukaryota</taxon>
        <taxon>Metazoa</taxon>
        <taxon>Ecdysozoa</taxon>
        <taxon>Arthropoda</taxon>
        <taxon>Hexapoda</taxon>
        <taxon>Insecta</taxon>
        <taxon>Pterygota</taxon>
        <taxon>Neoptera</taxon>
        <taxon>Endopterygota</taxon>
        <taxon>Diptera</taxon>
        <taxon>Nematocera</taxon>
        <taxon>Culicoidea</taxon>
        <taxon>Culicidae</taxon>
        <taxon>Culicinae</taxon>
        <taxon>Culicini</taxon>
        <taxon>Culex</taxon>
        <taxon>Culex</taxon>
    </lineage>
</organism>
<dbReference type="InterPro" id="IPR025714">
    <property type="entry name" value="Methyltranfer_dom"/>
</dbReference>
<dbReference type="Pfam" id="PF13679">
    <property type="entry name" value="Methyltransf_32"/>
    <property type="match status" value="1"/>
</dbReference>
<feature type="domain" description="Methyltransferase" evidence="1">
    <location>
        <begin position="70"/>
        <end position="212"/>
    </location>
</feature>
<reference evidence="3" key="2">
    <citation type="submission" date="2020-05" db="UniProtKB">
        <authorList>
            <consortium name="EnsemblMetazoa"/>
        </authorList>
    </citation>
    <scope>IDENTIFICATION</scope>
    <source>
        <strain evidence="3">JHB</strain>
    </source>
</reference>
<dbReference type="InterPro" id="IPR029063">
    <property type="entry name" value="SAM-dependent_MTases_sf"/>
</dbReference>
<sequence length="401" mass="46116">MTIKFNTEWIADLESASNDEFNKIPLGYLNESWSHSFKQFLNSCFGLYVNYELFSESKETRATLKGVGPKKMHEISNLTALIKDVCSQDKILLDFGSGLGYLSQNLNQKHHFKVLGIEGDEYRVRTSIQRQNQLFPNSISKVKFVQHFIETESFEFIKQTAETKLENIIDQNYAIIGLHACADLSIAAIKMFLAHEPVTKLVIMPCCYHKLKPENEECTAFSNIPLSDQLREALAQVPNFLGRPFLRLGCQQTAARWANLTEQEHTTHGKAMFERSLVEAILSQGENVTTNKTNRNSRDVLERFTVQREGQDRSWSDEHREKLKIWMEKYPQGSKLAEYLTCLQNCLQSLCENLILLDRMCYLKAESSKRDLTIRTDLVKLSNDHLSPRCFVIVAEKITNQ</sequence>
<dbReference type="eggNOG" id="KOG2651">
    <property type="taxonomic scope" value="Eukaryota"/>
</dbReference>
<protein>
    <recommendedName>
        <fullName evidence="1">Methyltransferase domain-containing protein</fullName>
    </recommendedName>
</protein>
<dbReference type="EMBL" id="DS232024">
    <property type="protein sequence ID" value="EDS32370.1"/>
    <property type="molecule type" value="Genomic_DNA"/>
</dbReference>
<evidence type="ECO:0000259" key="1">
    <source>
        <dbReference type="Pfam" id="PF13679"/>
    </source>
</evidence>
<name>B0WPI2_CULQU</name>
<keyword evidence="4" id="KW-1185">Reference proteome</keyword>
<dbReference type="PANTHER" id="PTHR12496">
    <property type="entry name" value="CGI-41 METHYLTRANSFERASE"/>
    <property type="match status" value="1"/>
</dbReference>
<dbReference type="InParanoid" id="B0WPI2"/>